<evidence type="ECO:0000256" key="6">
    <source>
        <dbReference type="ARBA" id="ARBA00022927"/>
    </source>
</evidence>
<keyword evidence="4" id="KW-0812">Transmembrane</keyword>
<comment type="subcellular location">
    <subcellularLocation>
        <location evidence="1">Mitochondrion outer membrane</location>
        <topology evidence="1">Single-pass membrane protein</topology>
    </subcellularLocation>
</comment>
<evidence type="ECO:0000256" key="3">
    <source>
        <dbReference type="ARBA" id="ARBA00022448"/>
    </source>
</evidence>
<keyword evidence="3" id="KW-0813">Transport</keyword>
<dbReference type="Proteomes" id="UP000290189">
    <property type="component" value="Unassembled WGS sequence"/>
</dbReference>
<evidence type="ECO:0000256" key="1">
    <source>
        <dbReference type="ARBA" id="ARBA00004572"/>
    </source>
</evidence>
<protein>
    <submittedName>
        <fullName evidence="10">Uncharacterized protein</fullName>
    </submittedName>
</protein>
<accession>A0A0G4J5M4</accession>
<evidence type="ECO:0000256" key="9">
    <source>
        <dbReference type="ARBA" id="ARBA00023136"/>
    </source>
</evidence>
<dbReference type="OrthoDB" id="284357at2759"/>
<proteinExistence type="inferred from homology"/>
<evidence type="ECO:0000256" key="8">
    <source>
        <dbReference type="ARBA" id="ARBA00023128"/>
    </source>
</evidence>
<name>A0A0G4J5M4_PLABS</name>
<keyword evidence="9" id="KW-0472">Membrane</keyword>
<keyword evidence="7" id="KW-1133">Transmembrane helix</keyword>
<evidence type="ECO:0000256" key="7">
    <source>
        <dbReference type="ARBA" id="ARBA00022989"/>
    </source>
</evidence>
<dbReference type="GO" id="GO:0030150">
    <property type="term" value="P:protein import into mitochondrial matrix"/>
    <property type="evidence" value="ECO:0007669"/>
    <property type="project" value="InterPro"/>
</dbReference>
<dbReference type="Pfam" id="PF08038">
    <property type="entry name" value="Tom7"/>
    <property type="match status" value="1"/>
</dbReference>
<dbReference type="AlphaFoldDB" id="A0A0G4J5M4"/>
<geneLocation type="mitochondrion" evidence="11"/>
<comment type="similarity">
    <text evidence="2">Belongs to the Tom7 family.</text>
</comment>
<keyword evidence="5" id="KW-1000">Mitochondrion outer membrane</keyword>
<evidence type="ECO:0000256" key="2">
    <source>
        <dbReference type="ARBA" id="ARBA00010917"/>
    </source>
</evidence>
<keyword evidence="8 11" id="KW-0496">Mitochondrion</keyword>
<evidence type="ECO:0000313" key="11">
    <source>
        <dbReference type="EMBL" id="SPQ94927.1"/>
    </source>
</evidence>
<evidence type="ECO:0000313" key="10">
    <source>
        <dbReference type="EMBL" id="CEP02817.1"/>
    </source>
</evidence>
<evidence type="ECO:0000256" key="5">
    <source>
        <dbReference type="ARBA" id="ARBA00022787"/>
    </source>
</evidence>
<evidence type="ECO:0000256" key="4">
    <source>
        <dbReference type="ARBA" id="ARBA00022692"/>
    </source>
</evidence>
<dbReference type="EMBL" id="CDSF01000133">
    <property type="protein sequence ID" value="CEP02817.1"/>
    <property type="molecule type" value="Genomic_DNA"/>
</dbReference>
<sequence length="137" mass="15039">MTMSRFDRATQRREEPAWSLAGASFTLQDLCQVPGVSRRCPCEPLPALRGVRGSTGARICNRRRRTTMFRGVNGGGSFAADDVGKPSGKWATFDKCKRKVVSVGREVVHWGFVPLIIVLGCRLGSEKVSLTEAFIPI</sequence>
<dbReference type="InterPro" id="IPR012621">
    <property type="entry name" value="Tom7"/>
</dbReference>
<organism evidence="10 12">
    <name type="scientific">Plasmodiophora brassicae</name>
    <name type="common">Clubroot disease agent</name>
    <dbReference type="NCBI Taxonomy" id="37360"/>
    <lineage>
        <taxon>Eukaryota</taxon>
        <taxon>Sar</taxon>
        <taxon>Rhizaria</taxon>
        <taxon>Endomyxa</taxon>
        <taxon>Phytomyxea</taxon>
        <taxon>Plasmodiophorida</taxon>
        <taxon>Plasmodiophoridae</taxon>
        <taxon>Plasmodiophora</taxon>
    </lineage>
</organism>
<keyword evidence="12" id="KW-1185">Reference proteome</keyword>
<reference evidence="11 13" key="2">
    <citation type="submission" date="2018-03" db="EMBL/GenBank/DDBJ databases">
        <authorList>
            <person name="Fogelqvist J."/>
        </authorList>
    </citation>
    <scope>NUCLEOTIDE SEQUENCE [LARGE SCALE GENOMIC DNA]</scope>
</reference>
<keyword evidence="6" id="KW-0653">Protein transport</keyword>
<dbReference type="Proteomes" id="UP000039324">
    <property type="component" value="Unassembled WGS sequence"/>
</dbReference>
<dbReference type="GO" id="GO:0005742">
    <property type="term" value="C:mitochondrial outer membrane translocase complex"/>
    <property type="evidence" value="ECO:0007669"/>
    <property type="project" value="InterPro"/>
</dbReference>
<evidence type="ECO:0000313" key="12">
    <source>
        <dbReference type="Proteomes" id="UP000039324"/>
    </source>
</evidence>
<dbReference type="EMBL" id="OVEO01000003">
    <property type="protein sequence ID" value="SPQ94927.1"/>
    <property type="molecule type" value="Genomic_DNA"/>
</dbReference>
<reference evidence="10 12" key="1">
    <citation type="submission" date="2015-02" db="EMBL/GenBank/DDBJ databases">
        <authorList>
            <person name="Chooi Y.-H."/>
        </authorList>
    </citation>
    <scope>NUCLEOTIDE SEQUENCE [LARGE SCALE GENOMIC DNA]</scope>
    <source>
        <strain evidence="10">E3</strain>
    </source>
</reference>
<evidence type="ECO:0000313" key="13">
    <source>
        <dbReference type="Proteomes" id="UP000290189"/>
    </source>
</evidence>
<gene>
    <name evidence="10" type="ORF">PBRA_002784</name>
    <name evidence="11" type="ORF">PLBR_LOCUS2142</name>
</gene>